<comment type="caution">
    <text evidence="9">The sequence shown here is derived from an EMBL/GenBank/DDBJ whole genome shotgun (WGS) entry which is preliminary data.</text>
</comment>
<keyword evidence="5 8" id="KW-0812">Transmembrane</keyword>
<dbReference type="EMBL" id="WJIE01000013">
    <property type="protein sequence ID" value="MRG96707.1"/>
    <property type="molecule type" value="Genomic_DNA"/>
</dbReference>
<keyword evidence="3" id="KW-0328">Glycosyltransferase</keyword>
<feature type="transmembrane region" description="Helical" evidence="8">
    <location>
        <begin position="364"/>
        <end position="381"/>
    </location>
</feature>
<accession>A0A6N7PYR1</accession>
<keyword evidence="7 8" id="KW-0472">Membrane</keyword>
<feature type="transmembrane region" description="Helical" evidence="8">
    <location>
        <begin position="170"/>
        <end position="200"/>
    </location>
</feature>
<sequence>MTTHPSRRLPRRRTFLVAVTLLALALRLVWNLVVHPPADHIYSDMAGYFERSTALLDAPLRKDPSAAFFPYGTHALFGLVRVLFGRENHAALAVVLAALGASLVPLVSLLSEQLGRGRIAPRAAALVACFYYPWISLGGYYLSELPFTVCVTAAALFSLRLADTGRGRDAFFFGLSVALGATFRPQILLSLPLLFLVWLARRRALPRVRPSHLARALVPVALVLAVSAARFHYHTDRLGLVSANGPLNFAFGRCHAVDIEARSRGYYASFLPPPMGYLDKRDKKDPDAFVRLDPAFGRRLSVRGTMWNPEPFEALARRCVAKTGPLRQARYAISHVVMLWGFNIAWPDSGTEAFRRPMRRALDLHNVLLLPPMLVAFAASFRTHLARHALLSAHLVALALVAMLYFGDVRYRVPYDGIVIALAFEGLPRMLGWVRGLLPRKVRV</sequence>
<evidence type="ECO:0000256" key="6">
    <source>
        <dbReference type="ARBA" id="ARBA00022989"/>
    </source>
</evidence>
<dbReference type="PANTHER" id="PTHR33908:SF11">
    <property type="entry name" value="MEMBRANE PROTEIN"/>
    <property type="match status" value="1"/>
</dbReference>
<evidence type="ECO:0000313" key="10">
    <source>
        <dbReference type="Proteomes" id="UP000440224"/>
    </source>
</evidence>
<keyword evidence="6 8" id="KW-1133">Transmembrane helix</keyword>
<dbReference type="GO" id="GO:0016763">
    <property type="term" value="F:pentosyltransferase activity"/>
    <property type="evidence" value="ECO:0007669"/>
    <property type="project" value="TreeGrafter"/>
</dbReference>
<evidence type="ECO:0000256" key="2">
    <source>
        <dbReference type="ARBA" id="ARBA00022475"/>
    </source>
</evidence>
<dbReference type="AlphaFoldDB" id="A0A6N7PYR1"/>
<evidence type="ECO:0000256" key="5">
    <source>
        <dbReference type="ARBA" id="ARBA00022692"/>
    </source>
</evidence>
<evidence type="ECO:0000313" key="9">
    <source>
        <dbReference type="EMBL" id="MRG96707.1"/>
    </source>
</evidence>
<gene>
    <name evidence="9" type="ORF">GF068_33005</name>
</gene>
<dbReference type="PANTHER" id="PTHR33908">
    <property type="entry name" value="MANNOSYLTRANSFERASE YKCB-RELATED"/>
    <property type="match status" value="1"/>
</dbReference>
<feature type="transmembrane region" description="Helical" evidence="8">
    <location>
        <begin position="388"/>
        <end position="406"/>
    </location>
</feature>
<dbReference type="OrthoDB" id="5483551at2"/>
<comment type="subcellular location">
    <subcellularLocation>
        <location evidence="1">Cell membrane</location>
        <topology evidence="1">Multi-pass membrane protein</topology>
    </subcellularLocation>
</comment>
<keyword evidence="4" id="KW-0808">Transferase</keyword>
<reference evidence="9 10" key="1">
    <citation type="submission" date="2019-10" db="EMBL/GenBank/DDBJ databases">
        <title>A soil myxobacterium in the family Polyangiaceae.</title>
        <authorList>
            <person name="Li Y."/>
            <person name="Wang J."/>
        </authorList>
    </citation>
    <scope>NUCLEOTIDE SEQUENCE [LARGE SCALE GENOMIC DNA]</scope>
    <source>
        <strain evidence="9 10">DSM 14734</strain>
    </source>
</reference>
<organism evidence="9 10">
    <name type="scientific">Polyangium spumosum</name>
    <dbReference type="NCBI Taxonomy" id="889282"/>
    <lineage>
        <taxon>Bacteria</taxon>
        <taxon>Pseudomonadati</taxon>
        <taxon>Myxococcota</taxon>
        <taxon>Polyangia</taxon>
        <taxon>Polyangiales</taxon>
        <taxon>Polyangiaceae</taxon>
        <taxon>Polyangium</taxon>
    </lineage>
</organism>
<evidence type="ECO:0000256" key="3">
    <source>
        <dbReference type="ARBA" id="ARBA00022676"/>
    </source>
</evidence>
<evidence type="ECO:0000256" key="1">
    <source>
        <dbReference type="ARBA" id="ARBA00004651"/>
    </source>
</evidence>
<feature type="transmembrane region" description="Helical" evidence="8">
    <location>
        <begin position="90"/>
        <end position="111"/>
    </location>
</feature>
<keyword evidence="10" id="KW-1185">Reference proteome</keyword>
<dbReference type="InterPro" id="IPR050297">
    <property type="entry name" value="LipidA_mod_glycosyltrf_83"/>
</dbReference>
<proteinExistence type="predicted"/>
<dbReference type="GO" id="GO:0009103">
    <property type="term" value="P:lipopolysaccharide biosynthetic process"/>
    <property type="evidence" value="ECO:0007669"/>
    <property type="project" value="UniProtKB-ARBA"/>
</dbReference>
<dbReference type="Proteomes" id="UP000440224">
    <property type="component" value="Unassembled WGS sequence"/>
</dbReference>
<keyword evidence="2" id="KW-1003">Cell membrane</keyword>
<name>A0A6N7PYR1_9BACT</name>
<protein>
    <submittedName>
        <fullName evidence="9">Uncharacterized protein</fullName>
    </submittedName>
</protein>
<evidence type="ECO:0000256" key="8">
    <source>
        <dbReference type="SAM" id="Phobius"/>
    </source>
</evidence>
<feature type="transmembrane region" description="Helical" evidence="8">
    <location>
        <begin position="123"/>
        <end position="142"/>
    </location>
</feature>
<evidence type="ECO:0000256" key="4">
    <source>
        <dbReference type="ARBA" id="ARBA00022679"/>
    </source>
</evidence>
<dbReference type="RefSeq" id="WP_153823514.1">
    <property type="nucleotide sequence ID" value="NZ_WJIE01000013.1"/>
</dbReference>
<dbReference type="GO" id="GO:0005886">
    <property type="term" value="C:plasma membrane"/>
    <property type="evidence" value="ECO:0007669"/>
    <property type="project" value="UniProtKB-SubCell"/>
</dbReference>
<evidence type="ECO:0000256" key="7">
    <source>
        <dbReference type="ARBA" id="ARBA00023136"/>
    </source>
</evidence>